<dbReference type="InterPro" id="IPR011990">
    <property type="entry name" value="TPR-like_helical_dom_sf"/>
</dbReference>
<keyword evidence="2" id="KW-1185">Reference proteome</keyword>
<dbReference type="Pfam" id="PF13181">
    <property type="entry name" value="TPR_8"/>
    <property type="match status" value="2"/>
</dbReference>
<dbReference type="Proteomes" id="UP000826722">
    <property type="component" value="Chromosome"/>
</dbReference>
<protein>
    <submittedName>
        <fullName evidence="1">Uncharacterized protein</fullName>
    </submittedName>
</protein>
<dbReference type="SUPFAM" id="SSF48452">
    <property type="entry name" value="TPR-like"/>
    <property type="match status" value="4"/>
</dbReference>
<dbReference type="InterPro" id="IPR037919">
    <property type="entry name" value="OGT"/>
</dbReference>
<accession>A0A8D5G9V0</accession>
<evidence type="ECO:0000313" key="1">
    <source>
        <dbReference type="EMBL" id="BCM24286.1"/>
    </source>
</evidence>
<dbReference type="InterPro" id="IPR027417">
    <property type="entry name" value="P-loop_NTPase"/>
</dbReference>
<dbReference type="SUPFAM" id="SSF52540">
    <property type="entry name" value="P-loop containing nucleoside triphosphate hydrolases"/>
    <property type="match status" value="2"/>
</dbReference>
<dbReference type="Pfam" id="PF13432">
    <property type="entry name" value="TPR_16"/>
    <property type="match status" value="3"/>
</dbReference>
<dbReference type="SMART" id="SM00028">
    <property type="entry name" value="TPR"/>
    <property type="match status" value="20"/>
</dbReference>
<dbReference type="Pfam" id="PF13414">
    <property type="entry name" value="TPR_11"/>
    <property type="match status" value="2"/>
</dbReference>
<dbReference type="EMBL" id="AP024110">
    <property type="protein sequence ID" value="BCM24286.1"/>
    <property type="molecule type" value="Genomic_DNA"/>
</dbReference>
<dbReference type="Pfam" id="PF14559">
    <property type="entry name" value="TPR_19"/>
    <property type="match status" value="1"/>
</dbReference>
<dbReference type="GO" id="GO:0006493">
    <property type="term" value="P:protein O-linked glycosylation"/>
    <property type="evidence" value="ECO:0007669"/>
    <property type="project" value="InterPro"/>
</dbReference>
<name>A0A8D5G9V0_9PROT</name>
<dbReference type="GO" id="GO:0097363">
    <property type="term" value="F:protein O-acetylglucosaminyltransferase activity"/>
    <property type="evidence" value="ECO:0007669"/>
    <property type="project" value="TreeGrafter"/>
</dbReference>
<proteinExistence type="predicted"/>
<dbReference type="Gene3D" id="3.40.50.2000">
    <property type="entry name" value="Glycogen Phosphorylase B"/>
    <property type="match status" value="1"/>
</dbReference>
<dbReference type="KEGG" id="mpau:ZMTM_05450"/>
<sequence length="1697" mass="190205">MNVFEPEARSPLTPIEAHMIAENHKAAGRLNEAEHVLRQILAIAPQFPPAYHTLGLIAYEVGKLPLAVELIAQAIAIDPNIGLYYRDMGEMCRRLGRLDEAVAAGKRASTLTPKELDAHYNLGLALTDQCAWAESITAYRQALALNPQHGLSWNNLGAALEKQGNLAEAEVAYAKAVAINPGHSEAQNNLGALYSEQGRLEDACRCFDASIEAAPDFIEPHFNLSSLKTYTETDPHLTMLERHRSQVPSMKTQAQIRYWFALGKAYEDVARFDEAFAAYEAGNRLQHSLLPCDEARADEMVAEIKAVFNSVFFETHAQVPGSDQAPIFIVGMPRSGTTLLEQILSSHPAVHGAGELLDMHEVLMRAGGNMNKAEQRFPSLVPNMHPQDFARLGAEYAERVWKLAPDAKHITDKMPANFFYLGMIHLMLPNARIIHAMRDPMDSCFSCYSRLFNDTMEFAYDQGTLGRYYVRYMELMRHWHAVLPKGRILDLRYEELVADTEGQARRILDFVGLPWDDNCLAFHQNKRHVKTASVAQVRKPIYKTSVARWQRFEAHLQPLLQMVQATDYANPDTTTLPPSAAPLFSNSAEELHLQGVSLYQSGQVEAAVVLYRQALALKPGFAIALNSLGYALQDLDKLEEARSCYELALKLAPDYAMARLNLGMVQLKLGNWTEGWEHYEARWIGSAESAAGVFQPIQCALPSWSSETETESDTAQLGLLVICEQGFGDLFLMARYLALATKRFARVGLVCSAPVRRLMEWSFGGSIKLFGHIPTTSTDWDRQCPLMSLPRAFATRPDNVPNHTPYLAVPKAEQSSWQQRLDDASDGRITIGLAWAGRKTHVYDARRSMSLAQLPPLFEDDRFIWVSLQKWDKTNVVPPDNDRWLDWTNELNDFADSAALITALDYVITIDSAMAHLAGALNKPVWMMNRFDNEWRWMRNREDSVWYPSMRIFRQPALGDWASVVANVATALQALPDKPATSKTRKNKIPASISKAAPAMSIEQMLELASQLQAQGRLQESEQWLQQILQAQPDNAFALHLLGVIAHLVGQSSLAINLIEKAIQINNNVALFHANLSEMLRQQKRLDEAIMFGEQAVMLDTTMVSAHGNLGVAYFDRKDYALAETCHQRALAITDQFAPSLNNLGSIERARKNIPAAIAWYRKAIVANPNYFEPLNNLGAVLLEEELFEEALFPLNQALDINPQNADALCNLGLIRHHLDDDGTAFELLQQALHFRPDYPEAHSGLARVLQSQEKWEAAEQHALQAIALAPDNADGFSLLGTLYTEMGRDAEAQYQRALALEPEHTDALVGLGNLCMENGDMVRAENLFRQAVAIDPDNIGARFHLTQVKKVSADDANFAALIQTAKKLKMSESEDSLPNSKAISLHFALGKCYEDNKNYEQAFPHFIEGCRLKRASFEYDAAQNHQQFINLMQMFDQSTLDRLRSVGNSLQNSSTTPIFVLGMPRSGTTLTEQIIASHPEVYGAGELPDLMEILQHDADGKGLGFPYNLVNLTSERIPQLAAEYLSRLEKRAPSSRYITDKMPANFYAVGLIHLMLPQAKIIHVNRNPVDTCVSCFTRLFQRKQHSTYDLAELGQHYADYARLMQHWRKVLPAGAFLEVNYEDIVANQEAEARRLIAYCGLEWNDACLSFYNTNRTIRTASLAQVRQPIYSSSVERWRLYEAYLTPLLEALGDLAP</sequence>
<dbReference type="SUPFAM" id="SSF53756">
    <property type="entry name" value="UDP-Glycosyltransferase/glycogen phosphorylase"/>
    <property type="match status" value="1"/>
</dbReference>
<reference evidence="1" key="1">
    <citation type="journal article" date="2021" name="Arch. Microbiol.">
        <title>Methyloradius palustris gen. nov., sp. nov., a methanol-oxidizing bacterium isolated from snow.</title>
        <authorList>
            <person name="Miyadera T."/>
            <person name="Kojima H."/>
            <person name="Fukui M."/>
        </authorList>
    </citation>
    <scope>NUCLEOTIDE SEQUENCE</scope>
    <source>
        <strain evidence="1">Zm11</strain>
    </source>
</reference>
<dbReference type="PANTHER" id="PTHR44366">
    <property type="entry name" value="UDP-N-ACETYLGLUCOSAMINE--PEPTIDE N-ACETYLGLUCOSAMINYLTRANSFERASE 110 KDA SUBUNIT"/>
    <property type="match status" value="1"/>
</dbReference>
<evidence type="ECO:0000313" key="2">
    <source>
        <dbReference type="Proteomes" id="UP000826722"/>
    </source>
</evidence>
<dbReference type="Gene3D" id="1.25.40.10">
    <property type="entry name" value="Tetratricopeptide repeat domain"/>
    <property type="match status" value="5"/>
</dbReference>
<dbReference type="PANTHER" id="PTHR44366:SF1">
    <property type="entry name" value="UDP-N-ACETYLGLUCOSAMINE--PEPTIDE N-ACETYLGLUCOSAMINYLTRANSFERASE 110 KDA SUBUNIT"/>
    <property type="match status" value="1"/>
</dbReference>
<dbReference type="InterPro" id="IPR019734">
    <property type="entry name" value="TPR_rpt"/>
</dbReference>
<gene>
    <name evidence="1" type="ORF">ZMTM_05450</name>
</gene>
<dbReference type="Pfam" id="PF13469">
    <property type="entry name" value="Sulfotransfer_3"/>
    <property type="match status" value="2"/>
</dbReference>
<dbReference type="RefSeq" id="WP_221764833.1">
    <property type="nucleotide sequence ID" value="NZ_AP024110.1"/>
</dbReference>
<dbReference type="Pfam" id="PF13374">
    <property type="entry name" value="TPR_10"/>
    <property type="match status" value="1"/>
</dbReference>
<organism evidence="1 2">
    <name type="scientific">Methyloradius palustris</name>
    <dbReference type="NCBI Taxonomy" id="2778876"/>
    <lineage>
        <taxon>Bacteria</taxon>
        <taxon>Pseudomonadati</taxon>
        <taxon>Pseudomonadota</taxon>
        <taxon>Betaproteobacteria</taxon>
        <taxon>Nitrosomonadales</taxon>
        <taxon>Methylophilaceae</taxon>
        <taxon>Methyloradius</taxon>
    </lineage>
</organism>
<dbReference type="Gene3D" id="3.40.50.300">
    <property type="entry name" value="P-loop containing nucleotide triphosphate hydrolases"/>
    <property type="match status" value="2"/>
</dbReference>